<dbReference type="PANTHER" id="PTHR35567">
    <property type="entry name" value="MALATE DEHYDROGENASE (AFU_ORTHOLOGUE AFUA_2G13800)"/>
    <property type="match status" value="1"/>
</dbReference>
<dbReference type="KEGG" id="bbet:F8237_02835"/>
<feature type="signal peptide" evidence="1">
    <location>
        <begin position="1"/>
        <end position="31"/>
    </location>
</feature>
<gene>
    <name evidence="2" type="ORF">F8237_02835</name>
</gene>
<dbReference type="Pfam" id="PF11937">
    <property type="entry name" value="DUF3455"/>
    <property type="match status" value="1"/>
</dbReference>
<protein>
    <submittedName>
        <fullName evidence="2">DUF3455 domain-containing protein</fullName>
    </submittedName>
</protein>
<dbReference type="InterPro" id="IPR021851">
    <property type="entry name" value="DUF3455"/>
</dbReference>
<dbReference type="EMBL" id="CP044543">
    <property type="protein sequence ID" value="QFI71391.1"/>
    <property type="molecule type" value="Genomic_DNA"/>
</dbReference>
<dbReference type="OrthoDB" id="193535at2"/>
<feature type="chain" id="PRO_5024797733" evidence="1">
    <location>
        <begin position="32"/>
        <end position="184"/>
    </location>
</feature>
<dbReference type="RefSeq" id="WP_151642299.1">
    <property type="nucleotide sequence ID" value="NZ_CP044543.1"/>
</dbReference>
<accession>A0A5P6NZ89</accession>
<organism evidence="2 3">
    <name type="scientific">Bradyrhizobium betae</name>
    <dbReference type="NCBI Taxonomy" id="244734"/>
    <lineage>
        <taxon>Bacteria</taxon>
        <taxon>Pseudomonadati</taxon>
        <taxon>Pseudomonadota</taxon>
        <taxon>Alphaproteobacteria</taxon>
        <taxon>Hyphomicrobiales</taxon>
        <taxon>Nitrobacteraceae</taxon>
        <taxon>Bradyrhizobium</taxon>
    </lineage>
</organism>
<dbReference type="PANTHER" id="PTHR35567:SF1">
    <property type="entry name" value="CONSERVED FUNGAL PROTEIN (AFU_ORTHOLOGUE AFUA_1G14230)"/>
    <property type="match status" value="1"/>
</dbReference>
<evidence type="ECO:0000313" key="2">
    <source>
        <dbReference type="EMBL" id="QFI71391.1"/>
    </source>
</evidence>
<sequence length="184" mass="19917">MILDRRLMAMAQCLCRSLSLAGLLYGASALAGTPDEIRVPGEIPGIALHAEGAQIYECQPDAAKQLVWQPREPAATLMEGGNSVGRHYVALHWEAVDASTLVWEHKDGSSVKARIVARVAGRAADDLPWLKLKVVAQAGNGLFYGVTHVQRIDTQGGLLRGSCEQAGAYRSVPYSADYVFWRAE</sequence>
<proteinExistence type="predicted"/>
<keyword evidence="1" id="KW-0732">Signal</keyword>
<evidence type="ECO:0000256" key="1">
    <source>
        <dbReference type="SAM" id="SignalP"/>
    </source>
</evidence>
<dbReference type="AlphaFoldDB" id="A0A5P6NZ89"/>
<reference evidence="3" key="1">
    <citation type="submission" date="2019-10" db="EMBL/GenBank/DDBJ databases">
        <title>Complete Genome Sequence of Bradyrhizobium betae type strain PL7HG1T.</title>
        <authorList>
            <person name="Bromfield E.S.P."/>
            <person name="Cloutier S."/>
        </authorList>
    </citation>
    <scope>NUCLEOTIDE SEQUENCE [LARGE SCALE GENOMIC DNA]</scope>
    <source>
        <strain evidence="3">PL7HG1</strain>
    </source>
</reference>
<evidence type="ECO:0000313" key="3">
    <source>
        <dbReference type="Proteomes" id="UP000325641"/>
    </source>
</evidence>
<name>A0A5P6NZ89_9BRAD</name>
<dbReference type="Proteomes" id="UP000325641">
    <property type="component" value="Chromosome"/>
</dbReference>